<comment type="caution">
    <text evidence="2">The sequence shown here is derived from an EMBL/GenBank/DDBJ whole genome shotgun (WGS) entry which is preliminary data.</text>
</comment>
<sequence>MVTNILFPIALAGKLPKALRVRGFEHCFLQISALFIYVASSHCNGGYQICSALSVVGRAAVVCVLGARTYAIYNRNQYILAVLGPLAATIVIMNSIHVRWVVCIGVSVPEDKTSEPLGFSVTLAVLLVVYELLVSTLTIYRGWQALCIRIDLKNGKSKLEYLVVKEGVLYFSFVSLFTLSALVLLIGCTGSLYKNGSFTQRLLNALTLPISGIMIARFLLHLREWEHKATHMSESEPMEPIEFRHSAENSGGADRRSWGSVVDEFGSCPIREAQSGNGLSVIGRLAILIVLGARSYALYNCNKYILGLLSSIGATIVVLDCLHVKDVACVPAPGKKIAETLVAIIVVVYEVFSASLVTFRAMQAWRIRKDLGDHGLKLEYLVLQQGILYFCFVSIFTLGALILLYAAPRGSYIQRLLNGVTLPISGLMVARFILHMREWNDKVIRGQAESRISAPIAFTHSVPAAGEEGDTDSPERSTVSVLDEFGQDPVIEARLLRRIFTIEEEQGC</sequence>
<gene>
    <name evidence="2" type="ORF">D9613_008740</name>
</gene>
<keyword evidence="3" id="KW-1185">Reference proteome</keyword>
<accession>A0A8H4QT67</accession>
<feature type="transmembrane region" description="Helical" evidence="1">
    <location>
        <begin position="46"/>
        <end position="66"/>
    </location>
</feature>
<proteinExistence type="predicted"/>
<feature type="transmembrane region" description="Helical" evidence="1">
    <location>
        <begin position="78"/>
        <end position="97"/>
    </location>
</feature>
<protein>
    <submittedName>
        <fullName evidence="2">Uncharacterized protein</fullName>
    </submittedName>
</protein>
<dbReference type="Proteomes" id="UP000521872">
    <property type="component" value="Unassembled WGS sequence"/>
</dbReference>
<evidence type="ECO:0000313" key="2">
    <source>
        <dbReference type="EMBL" id="KAF4616909.1"/>
    </source>
</evidence>
<feature type="transmembrane region" description="Helical" evidence="1">
    <location>
        <begin position="117"/>
        <end position="140"/>
    </location>
</feature>
<feature type="transmembrane region" description="Helical" evidence="1">
    <location>
        <begin position="387"/>
        <end position="406"/>
    </location>
</feature>
<keyword evidence="1" id="KW-1133">Transmembrane helix</keyword>
<name>A0A8H4QT67_9AGAR</name>
<keyword evidence="1" id="KW-0812">Transmembrane</keyword>
<keyword evidence="1" id="KW-0472">Membrane</keyword>
<feature type="transmembrane region" description="Helical" evidence="1">
    <location>
        <begin position="337"/>
        <end position="359"/>
    </location>
</feature>
<evidence type="ECO:0000256" key="1">
    <source>
        <dbReference type="SAM" id="Phobius"/>
    </source>
</evidence>
<feature type="transmembrane region" description="Helical" evidence="1">
    <location>
        <begin position="205"/>
        <end position="222"/>
    </location>
</feature>
<feature type="transmembrane region" description="Helical" evidence="1">
    <location>
        <begin position="412"/>
        <end position="434"/>
    </location>
</feature>
<feature type="transmembrane region" description="Helical" evidence="1">
    <location>
        <begin position="168"/>
        <end position="193"/>
    </location>
</feature>
<reference evidence="2 3" key="1">
    <citation type="submission" date="2019-12" db="EMBL/GenBank/DDBJ databases">
        <authorList>
            <person name="Floudas D."/>
            <person name="Bentzer J."/>
            <person name="Ahren D."/>
            <person name="Johansson T."/>
            <person name="Persson P."/>
            <person name="Tunlid A."/>
        </authorList>
    </citation>
    <scope>NUCLEOTIDE SEQUENCE [LARGE SCALE GENOMIC DNA]</scope>
    <source>
        <strain evidence="2 3">CBS 102.39</strain>
    </source>
</reference>
<dbReference type="EMBL" id="JAACJL010000031">
    <property type="protein sequence ID" value="KAF4616909.1"/>
    <property type="molecule type" value="Genomic_DNA"/>
</dbReference>
<organism evidence="2 3">
    <name type="scientific">Agrocybe pediades</name>
    <dbReference type="NCBI Taxonomy" id="84607"/>
    <lineage>
        <taxon>Eukaryota</taxon>
        <taxon>Fungi</taxon>
        <taxon>Dikarya</taxon>
        <taxon>Basidiomycota</taxon>
        <taxon>Agaricomycotina</taxon>
        <taxon>Agaricomycetes</taxon>
        <taxon>Agaricomycetidae</taxon>
        <taxon>Agaricales</taxon>
        <taxon>Agaricineae</taxon>
        <taxon>Strophariaceae</taxon>
        <taxon>Agrocybe</taxon>
    </lineage>
</organism>
<dbReference type="AlphaFoldDB" id="A0A8H4QT67"/>
<feature type="transmembrane region" description="Helical" evidence="1">
    <location>
        <begin position="304"/>
        <end position="325"/>
    </location>
</feature>
<evidence type="ECO:0000313" key="3">
    <source>
        <dbReference type="Proteomes" id="UP000521872"/>
    </source>
</evidence>